<accession>A0A6A7C3P1</accession>
<dbReference type="GO" id="GO:0005524">
    <property type="term" value="F:ATP binding"/>
    <property type="evidence" value="ECO:0007669"/>
    <property type="project" value="InterPro"/>
</dbReference>
<organism evidence="3 4">
    <name type="scientific">Piedraia hortae CBS 480.64</name>
    <dbReference type="NCBI Taxonomy" id="1314780"/>
    <lineage>
        <taxon>Eukaryota</taxon>
        <taxon>Fungi</taxon>
        <taxon>Dikarya</taxon>
        <taxon>Ascomycota</taxon>
        <taxon>Pezizomycotina</taxon>
        <taxon>Dothideomycetes</taxon>
        <taxon>Dothideomycetidae</taxon>
        <taxon>Capnodiales</taxon>
        <taxon>Piedraiaceae</taxon>
        <taxon>Piedraia</taxon>
    </lineage>
</organism>
<evidence type="ECO:0000256" key="1">
    <source>
        <dbReference type="SAM" id="MobiDB-lite"/>
    </source>
</evidence>
<name>A0A6A7C3P1_9PEZI</name>
<protein>
    <submittedName>
        <fullName evidence="3">P-loop containing nucleoside triphosphate hydrolase protein</fullName>
    </submittedName>
</protein>
<evidence type="ECO:0000313" key="3">
    <source>
        <dbReference type="EMBL" id="KAF2861649.1"/>
    </source>
</evidence>
<keyword evidence="3" id="KW-0378">Hydrolase</keyword>
<feature type="compositionally biased region" description="Basic and acidic residues" evidence="1">
    <location>
        <begin position="21"/>
        <end position="45"/>
    </location>
</feature>
<dbReference type="Gene3D" id="3.40.50.300">
    <property type="entry name" value="P-loop containing nucleotide triphosphate hydrolases"/>
    <property type="match status" value="1"/>
</dbReference>
<dbReference type="Pfam" id="PF22942">
    <property type="entry name" value="DUF7025"/>
    <property type="match status" value="1"/>
</dbReference>
<gene>
    <name evidence="3" type="ORF">K470DRAFT_281437</name>
</gene>
<dbReference type="SMART" id="SM00382">
    <property type="entry name" value="AAA"/>
    <property type="match status" value="1"/>
</dbReference>
<feature type="domain" description="AAA+ ATPase" evidence="2">
    <location>
        <begin position="603"/>
        <end position="728"/>
    </location>
</feature>
<sequence>MADDVAESLKEHPSPAAESTEMTKVEETKVIKHKCRCDEVKEKPSKKMAAKVSDKEGSADDNDSSDSYSEHKSKHRRSRPSAKLTKRTRRVYSPPSDSSSEDDSSSDDSSHHSDSSSSSSSSAKRKKQFKKSSHALDYKRVDQVWDPESRSFKFKESVKADKQPFSEYAFLVTRMFSLDGECERTQVQVKSMHLRSMLREIMKDCRATNLEAMNPSIEPNVLFLYLEDFREHYKTTLPTRIQQEKSKKAIKRLKRQRALTKNLVSYLDKDYETTKRTLNPLLKAGKITFDLLWALYKTGETVVAPCYGDWEHPFVLKVLQARRCQNMEGYFYRVEGTCQDYDGKAFGEQEMVLLVEQFVGTKEITSLSAYPLKYNQNQARLRKDMIERGQRFVELEGMRYKVFDGIAYRRVKQGMAKLSVRGRIMVDPLTFRRMNAGYVISSAKKVVDYDSYEEYVSDSEAEAKAHTTTRAINGKSADSDCHKYKYQWLQDDKGKQLYVAVMPGKDGDASPVSSISDSRVVRNRHFTEEQLLMTNPVVLGYSFSIKQWMEFPVACIQDIVWSTNAFDSLVLPSDHKEVIRALVECHKHNTHRAMDDIVIGKGKGLVAVLHGPPGTGKTLTAESISELLQCPLYMVSAGELGMEPDRLEAELQNVLDVSHAWGAILLLDEADVFLAQRETFDIRRNALVSVFLRLLEYFQGILFLTTNRVETFDEAFQSRIHLPLRYGELTTQAKRSVWKTFLDLARKAEPELTGTFTDQNLDDLARRPLNGRQIKNAVLMANALALNEKKPMGMDQLKKVLDMSESFDIRGGSGFNDAMRSYA</sequence>
<dbReference type="Proteomes" id="UP000799421">
    <property type="component" value="Unassembled WGS sequence"/>
</dbReference>
<dbReference type="GO" id="GO:0016887">
    <property type="term" value="F:ATP hydrolysis activity"/>
    <property type="evidence" value="ECO:0007669"/>
    <property type="project" value="InterPro"/>
</dbReference>
<dbReference type="InterPro" id="IPR027417">
    <property type="entry name" value="P-loop_NTPase"/>
</dbReference>
<dbReference type="SUPFAM" id="SSF52540">
    <property type="entry name" value="P-loop containing nucleoside triphosphate hydrolases"/>
    <property type="match status" value="1"/>
</dbReference>
<dbReference type="OrthoDB" id="10042665at2759"/>
<dbReference type="AlphaFoldDB" id="A0A6A7C3P1"/>
<feature type="compositionally biased region" description="Basic residues" evidence="1">
    <location>
        <begin position="123"/>
        <end position="133"/>
    </location>
</feature>
<keyword evidence="4" id="KW-1185">Reference proteome</keyword>
<evidence type="ECO:0000313" key="4">
    <source>
        <dbReference type="Proteomes" id="UP000799421"/>
    </source>
</evidence>
<feature type="region of interest" description="Disordered" evidence="1">
    <location>
        <begin position="1"/>
        <end position="134"/>
    </location>
</feature>
<dbReference type="Pfam" id="PF00004">
    <property type="entry name" value="AAA"/>
    <property type="match status" value="1"/>
</dbReference>
<dbReference type="InterPro" id="IPR003593">
    <property type="entry name" value="AAA+_ATPase"/>
</dbReference>
<evidence type="ECO:0000259" key="2">
    <source>
        <dbReference type="SMART" id="SM00382"/>
    </source>
</evidence>
<reference evidence="3" key="1">
    <citation type="journal article" date="2020" name="Stud. Mycol.">
        <title>101 Dothideomycetes genomes: a test case for predicting lifestyles and emergence of pathogens.</title>
        <authorList>
            <person name="Haridas S."/>
            <person name="Albert R."/>
            <person name="Binder M."/>
            <person name="Bloem J."/>
            <person name="Labutti K."/>
            <person name="Salamov A."/>
            <person name="Andreopoulos B."/>
            <person name="Baker S."/>
            <person name="Barry K."/>
            <person name="Bills G."/>
            <person name="Bluhm B."/>
            <person name="Cannon C."/>
            <person name="Castanera R."/>
            <person name="Culley D."/>
            <person name="Daum C."/>
            <person name="Ezra D."/>
            <person name="Gonzalez J."/>
            <person name="Henrissat B."/>
            <person name="Kuo A."/>
            <person name="Liang C."/>
            <person name="Lipzen A."/>
            <person name="Lutzoni F."/>
            <person name="Magnuson J."/>
            <person name="Mondo S."/>
            <person name="Nolan M."/>
            <person name="Ohm R."/>
            <person name="Pangilinan J."/>
            <person name="Park H.-J."/>
            <person name="Ramirez L."/>
            <person name="Alfaro M."/>
            <person name="Sun H."/>
            <person name="Tritt A."/>
            <person name="Yoshinaga Y."/>
            <person name="Zwiers L.-H."/>
            <person name="Turgeon B."/>
            <person name="Goodwin S."/>
            <person name="Spatafora J."/>
            <person name="Crous P."/>
            <person name="Grigoriev I."/>
        </authorList>
    </citation>
    <scope>NUCLEOTIDE SEQUENCE</scope>
    <source>
        <strain evidence="3">CBS 480.64</strain>
    </source>
</reference>
<dbReference type="InterPro" id="IPR003959">
    <property type="entry name" value="ATPase_AAA_core"/>
</dbReference>
<dbReference type="EMBL" id="MU005971">
    <property type="protein sequence ID" value="KAF2861649.1"/>
    <property type="molecule type" value="Genomic_DNA"/>
</dbReference>
<feature type="compositionally biased region" description="Basic residues" evidence="1">
    <location>
        <begin position="72"/>
        <end position="90"/>
    </location>
</feature>
<dbReference type="CDD" id="cd19481">
    <property type="entry name" value="RecA-like_protease"/>
    <property type="match status" value="1"/>
</dbReference>
<dbReference type="InterPro" id="IPR054289">
    <property type="entry name" value="DUF7025"/>
</dbReference>
<dbReference type="PANTHER" id="PTHR46411">
    <property type="entry name" value="FAMILY ATPASE, PUTATIVE-RELATED"/>
    <property type="match status" value="1"/>
</dbReference>
<proteinExistence type="predicted"/>
<dbReference type="PANTHER" id="PTHR46411:SF1">
    <property type="entry name" value="FAMILY ATPASE, PUTATIVE (AFU_ORTHOLOGUE AFUA_7G05752)-RELATED"/>
    <property type="match status" value="1"/>
</dbReference>